<dbReference type="SMART" id="SM00337">
    <property type="entry name" value="BCL"/>
    <property type="match status" value="1"/>
</dbReference>
<dbReference type="GO" id="GO:0097192">
    <property type="term" value="P:extrinsic apoptotic signaling pathway in absence of ligand"/>
    <property type="evidence" value="ECO:0007669"/>
    <property type="project" value="TreeGrafter"/>
</dbReference>
<dbReference type="GO" id="GO:0015288">
    <property type="term" value="F:porin activity"/>
    <property type="evidence" value="ECO:0007669"/>
    <property type="project" value="TreeGrafter"/>
</dbReference>
<comment type="caution">
    <text evidence="5">The sequence shown here is derived from an EMBL/GenBank/DDBJ whole genome shotgun (WGS) entry which is preliminary data.</text>
</comment>
<evidence type="ECO:0000313" key="5">
    <source>
        <dbReference type="EMBL" id="KAK2144941.1"/>
    </source>
</evidence>
<sequence>MFRRRLAKKTSGIVGAHLAGRHYRPLTGLDLVVIVEEDIGGSVRPTNQPTGRYNIIIKNLTNFTKAGLLTCYYPESEEQKKSDLDRAADVADQPAARIGRQLAVIGDDINDRFTPQFNQLIYTLNITPDTAYEAFAGVARKLFRDGNINWGRVITLLCFGYRMAVNVIQRGIRGFFSNIVGFVVKFIITEKIAKWIAEQGGWRAALRYVPETIGWPTFGMILGVAALSVCTVMFLTRK</sequence>
<evidence type="ECO:0000256" key="2">
    <source>
        <dbReference type="ARBA" id="ARBA00022703"/>
    </source>
</evidence>
<keyword evidence="2" id="KW-0053">Apoptosis</keyword>
<evidence type="ECO:0000256" key="1">
    <source>
        <dbReference type="ARBA" id="ARBA00009458"/>
    </source>
</evidence>
<organism evidence="5 6">
    <name type="scientific">Paralvinella palmiformis</name>
    <dbReference type="NCBI Taxonomy" id="53620"/>
    <lineage>
        <taxon>Eukaryota</taxon>
        <taxon>Metazoa</taxon>
        <taxon>Spiralia</taxon>
        <taxon>Lophotrochozoa</taxon>
        <taxon>Annelida</taxon>
        <taxon>Polychaeta</taxon>
        <taxon>Sedentaria</taxon>
        <taxon>Canalipalpata</taxon>
        <taxon>Terebellida</taxon>
        <taxon>Terebelliformia</taxon>
        <taxon>Alvinellidae</taxon>
        <taxon>Paralvinella</taxon>
    </lineage>
</organism>
<keyword evidence="3" id="KW-0812">Transmembrane</keyword>
<reference evidence="5" key="1">
    <citation type="journal article" date="2023" name="Mol. Biol. Evol.">
        <title>Third-Generation Sequencing Reveals the Adaptive Role of the Epigenome in Three Deep-Sea Polychaetes.</title>
        <authorList>
            <person name="Perez M."/>
            <person name="Aroh O."/>
            <person name="Sun Y."/>
            <person name="Lan Y."/>
            <person name="Juniper S.K."/>
            <person name="Young C.R."/>
            <person name="Angers B."/>
            <person name="Qian P.Y."/>
        </authorList>
    </citation>
    <scope>NUCLEOTIDE SEQUENCE</scope>
    <source>
        <strain evidence="5">P08H-3</strain>
    </source>
</reference>
<dbReference type="Pfam" id="PF00452">
    <property type="entry name" value="Bcl-2"/>
    <property type="match status" value="1"/>
</dbReference>
<name>A0AAD9MV33_9ANNE</name>
<feature type="domain" description="Bcl-2 Bcl-2 homology region 1-3" evidence="4">
    <location>
        <begin position="102"/>
        <end position="202"/>
    </location>
</feature>
<dbReference type="PROSITE" id="PS50062">
    <property type="entry name" value="BCL2_FAMILY"/>
    <property type="match status" value="1"/>
</dbReference>
<dbReference type="GO" id="GO:0008630">
    <property type="term" value="P:intrinsic apoptotic signaling pathway in response to DNA damage"/>
    <property type="evidence" value="ECO:0007669"/>
    <property type="project" value="TreeGrafter"/>
</dbReference>
<dbReference type="PROSITE" id="PS01080">
    <property type="entry name" value="BH1"/>
    <property type="match status" value="1"/>
</dbReference>
<protein>
    <recommendedName>
        <fullName evidence="4">Bcl-2 Bcl-2 homology region 1-3 domain-containing protein</fullName>
    </recommendedName>
</protein>
<dbReference type="Gene3D" id="1.10.437.10">
    <property type="entry name" value="Blc2-like"/>
    <property type="match status" value="1"/>
</dbReference>
<feature type="transmembrane region" description="Helical" evidence="3">
    <location>
        <begin position="213"/>
        <end position="235"/>
    </location>
</feature>
<dbReference type="Proteomes" id="UP001208570">
    <property type="component" value="Unassembled WGS sequence"/>
</dbReference>
<dbReference type="GO" id="GO:0051400">
    <property type="term" value="F:BH domain binding"/>
    <property type="evidence" value="ECO:0007669"/>
    <property type="project" value="TreeGrafter"/>
</dbReference>
<dbReference type="InterPro" id="IPR026298">
    <property type="entry name" value="Bcl-2_fam"/>
</dbReference>
<evidence type="ECO:0000256" key="3">
    <source>
        <dbReference type="SAM" id="Phobius"/>
    </source>
</evidence>
<feature type="transmembrane region" description="Helical" evidence="3">
    <location>
        <begin position="172"/>
        <end position="193"/>
    </location>
</feature>
<dbReference type="InterPro" id="IPR036834">
    <property type="entry name" value="Bcl-2-like_sf"/>
</dbReference>
<dbReference type="PRINTS" id="PR01862">
    <property type="entry name" value="BCL2FAMILY"/>
</dbReference>
<dbReference type="InterPro" id="IPR002475">
    <property type="entry name" value="Bcl2-like"/>
</dbReference>
<dbReference type="EMBL" id="JAODUP010000717">
    <property type="protein sequence ID" value="KAK2144941.1"/>
    <property type="molecule type" value="Genomic_DNA"/>
</dbReference>
<dbReference type="GO" id="GO:0001836">
    <property type="term" value="P:release of cytochrome c from mitochondria"/>
    <property type="evidence" value="ECO:0007669"/>
    <property type="project" value="TreeGrafter"/>
</dbReference>
<dbReference type="InterPro" id="IPR046371">
    <property type="entry name" value="Bcl-2_BH1-3"/>
</dbReference>
<dbReference type="InterPro" id="IPR020717">
    <property type="entry name" value="Bcl2_BH1_motif_CS"/>
</dbReference>
<dbReference type="GO" id="GO:0042981">
    <property type="term" value="P:regulation of apoptotic process"/>
    <property type="evidence" value="ECO:0007669"/>
    <property type="project" value="InterPro"/>
</dbReference>
<keyword evidence="6" id="KW-1185">Reference proteome</keyword>
<dbReference type="GO" id="GO:0005741">
    <property type="term" value="C:mitochondrial outer membrane"/>
    <property type="evidence" value="ECO:0007669"/>
    <property type="project" value="TreeGrafter"/>
</dbReference>
<dbReference type="AlphaFoldDB" id="A0AAD9MV33"/>
<proteinExistence type="inferred from homology"/>
<evidence type="ECO:0000313" key="6">
    <source>
        <dbReference type="Proteomes" id="UP001208570"/>
    </source>
</evidence>
<dbReference type="SUPFAM" id="SSF56854">
    <property type="entry name" value="Bcl-2 inhibitors of programmed cell death"/>
    <property type="match status" value="1"/>
</dbReference>
<comment type="similarity">
    <text evidence="1">Belongs to the Bcl-2 family.</text>
</comment>
<accession>A0AAD9MV33</accession>
<keyword evidence="3" id="KW-1133">Transmembrane helix</keyword>
<dbReference type="CDD" id="cd06845">
    <property type="entry name" value="Bcl-2_like"/>
    <property type="match status" value="1"/>
</dbReference>
<dbReference type="PANTHER" id="PTHR11256:SF41">
    <property type="entry name" value="BCL-2 HOMOLOGOUS ANTAGONIST_KILLER"/>
    <property type="match status" value="1"/>
</dbReference>
<evidence type="ECO:0000259" key="4">
    <source>
        <dbReference type="SMART" id="SM00337"/>
    </source>
</evidence>
<dbReference type="PANTHER" id="PTHR11256">
    <property type="entry name" value="BCL-2 RELATED"/>
    <property type="match status" value="1"/>
</dbReference>
<gene>
    <name evidence="5" type="ORF">LSH36_717g01013</name>
</gene>
<keyword evidence="3" id="KW-0472">Membrane</keyword>